<feature type="compositionally biased region" description="Polar residues" evidence="1">
    <location>
        <begin position="225"/>
        <end position="245"/>
    </location>
</feature>
<feature type="region of interest" description="Disordered" evidence="1">
    <location>
        <begin position="284"/>
        <end position="310"/>
    </location>
</feature>
<keyword evidence="3" id="KW-1185">Reference proteome</keyword>
<accession>A0A3D8SYL6</accession>
<dbReference type="Proteomes" id="UP000256328">
    <property type="component" value="Unassembled WGS sequence"/>
</dbReference>
<feature type="region of interest" description="Disordered" evidence="1">
    <location>
        <begin position="787"/>
        <end position="813"/>
    </location>
</feature>
<sequence>MGPKRKRPAKEEDAKEGGLFYHFNNEGKVVLLNQVGLAAQKSGPSRNETHDSSISGIGPMMSQANEQVRQAFQNTAAGDITHADGRPRVGSARVHLTERNFALGLGDVLHQPSGLHLGISLSRDTAAEGIRPPSSSSHTRNSTREGLAAGVLCRQTSDWRKSTENDLTPTSVFQQNPGTVEEKSIRKESRRVGLPHQYRSESVIRPLSQNPVEQSSAIYPRRTFDTSSPLHTLNPQNSHRNTQPCKDNRATKSQHNKPDGVAIQYYNNNEVEIDLYNIKNFASQDSTQPRKKQRRVSQPANRTYGNAVDRSKLVSGSAETNAIDEGIEDVDTPLPHQFNNDYAMVMYSCQSAKDAASATQPTGISPPMLHSYSAFIDPALFEVSGDNSVEFATVKTQQPFHDRTRLQQPLTAPGDNAPGFSSFPLEDIKGAVVSEFDGEFDEYVEETDNNVEYAGVGLTLGANSGDKCGSRMNQGQFILGNSSGESIAIDANSTVDAHMGNTSSMDDGESHDKAGKCLYQPARSSDAVDVGHEVIRLPAQKRDFERTSHQDHNIDSRPFNPPPQVFQSEQNFENVRQGPGFERLQPIGAGNEKEGCGNRVAELKKPGKADERRFAQNERQIFDDPYASGVESLQSGHNTDNDNLASRKYAADTKNVFMRAEQNPDRQQDIADFRRYIAVSENMAKKLGEMRENQDGFVTPNTVVDAVTKLGDVENIQYADEKPADLMFPAVLGLGDYGPNDASLKRKILSLHQKQQEEKRTMKALQKMLQTATEVALTTHGFATSSASPVQLATPSQSPVHSQDGDTQQESTDDAAAPIISDISPQLPPVQKKRIELDVWRDEYVFLMSKEQFDEKNELINQENCRHEAEERILNERFVKPIVDPNYSNEDWQKPDGDMMSLDESDEDWNASENSKSSNTTDKKHDEDAMLSIDKSHKMRITGENQLELSHSLAPQNNRETPDQTTNHVTNAWEKDSGSASDSIVFSTQSLLPFYERQRRQSQELHSSLFMTPEALEMEDGPESPDDTPIPLNLPASTKKLNRHTLSISFHSKQLVESGLTNLEQVAKEHRKFSSVKIVADFQQDFGSSLIGKVSGDAHVDLVELVKLSIDPTTYNHLTYD</sequence>
<feature type="compositionally biased region" description="Basic and acidic residues" evidence="1">
    <location>
        <begin position="180"/>
        <end position="191"/>
    </location>
</feature>
<dbReference type="AlphaFoldDB" id="A0A3D8SYL6"/>
<feature type="region of interest" description="Disordered" evidence="1">
    <location>
        <begin position="160"/>
        <end position="258"/>
    </location>
</feature>
<dbReference type="OrthoDB" id="10330816at2759"/>
<reference evidence="2 3" key="1">
    <citation type="journal article" date="2018" name="IMA Fungus">
        <title>IMA Genome-F 9: Draft genome sequence of Annulohypoxylon stygium, Aspergillus mulundensis, Berkeleyomyces basicola (syn. Thielaviopsis basicola), Ceratocystis smalleyi, two Cercospora beticola strains, Coleophoma cylindrospora, Fusarium fracticaudum, Phialophora cf. hyalina, and Morchella septimelata.</title>
        <authorList>
            <person name="Wingfield B.D."/>
            <person name="Bills G.F."/>
            <person name="Dong Y."/>
            <person name="Huang W."/>
            <person name="Nel W.J."/>
            <person name="Swalarsk-Parry B.S."/>
            <person name="Vaghefi N."/>
            <person name="Wilken P.M."/>
            <person name="An Z."/>
            <person name="de Beer Z.W."/>
            <person name="De Vos L."/>
            <person name="Chen L."/>
            <person name="Duong T.A."/>
            <person name="Gao Y."/>
            <person name="Hammerbacher A."/>
            <person name="Kikkert J.R."/>
            <person name="Li Y."/>
            <person name="Li H."/>
            <person name="Li K."/>
            <person name="Li Q."/>
            <person name="Liu X."/>
            <person name="Ma X."/>
            <person name="Naidoo K."/>
            <person name="Pethybridge S.J."/>
            <person name="Sun J."/>
            <person name="Steenkamp E.T."/>
            <person name="van der Nest M.A."/>
            <person name="van Wyk S."/>
            <person name="Wingfield M.J."/>
            <person name="Xiong C."/>
            <person name="Yue Q."/>
            <person name="Zhang X."/>
        </authorList>
    </citation>
    <scope>NUCLEOTIDE SEQUENCE [LARGE SCALE GENOMIC DNA]</scope>
    <source>
        <strain evidence="2 3">BP5796</strain>
    </source>
</reference>
<feature type="region of interest" description="Disordered" evidence="1">
    <location>
        <begin position="127"/>
        <end position="147"/>
    </location>
</feature>
<dbReference type="EMBL" id="PDLN01000003">
    <property type="protein sequence ID" value="RDW91370.1"/>
    <property type="molecule type" value="Genomic_DNA"/>
</dbReference>
<proteinExistence type="predicted"/>
<feature type="compositionally biased region" description="Polar residues" evidence="1">
    <location>
        <begin position="787"/>
        <end position="810"/>
    </location>
</feature>
<evidence type="ECO:0000313" key="2">
    <source>
        <dbReference type="EMBL" id="RDW91370.1"/>
    </source>
</evidence>
<protein>
    <submittedName>
        <fullName evidence="2">Uncharacterized protein</fullName>
    </submittedName>
</protein>
<name>A0A3D8SYL6_9HELO</name>
<evidence type="ECO:0000313" key="3">
    <source>
        <dbReference type="Proteomes" id="UP000256328"/>
    </source>
</evidence>
<evidence type="ECO:0000256" key="1">
    <source>
        <dbReference type="SAM" id="MobiDB-lite"/>
    </source>
</evidence>
<feature type="compositionally biased region" description="Polar residues" evidence="1">
    <location>
        <begin position="165"/>
        <end position="178"/>
    </location>
</feature>
<feature type="compositionally biased region" description="Polar residues" evidence="1">
    <location>
        <begin position="911"/>
        <end position="920"/>
    </location>
</feature>
<gene>
    <name evidence="2" type="ORF">BP5796_02535</name>
</gene>
<organism evidence="2 3">
    <name type="scientific">Coleophoma crateriformis</name>
    <dbReference type="NCBI Taxonomy" id="565419"/>
    <lineage>
        <taxon>Eukaryota</taxon>
        <taxon>Fungi</taxon>
        <taxon>Dikarya</taxon>
        <taxon>Ascomycota</taxon>
        <taxon>Pezizomycotina</taxon>
        <taxon>Leotiomycetes</taxon>
        <taxon>Helotiales</taxon>
        <taxon>Dermateaceae</taxon>
        <taxon>Coleophoma</taxon>
    </lineage>
</organism>
<comment type="caution">
    <text evidence="2">The sequence shown here is derived from an EMBL/GenBank/DDBJ whole genome shotgun (WGS) entry which is preliminary data.</text>
</comment>
<feature type="region of interest" description="Disordered" evidence="1">
    <location>
        <begin position="884"/>
        <end position="928"/>
    </location>
</feature>
<feature type="compositionally biased region" description="Acidic residues" evidence="1">
    <location>
        <begin position="901"/>
        <end position="910"/>
    </location>
</feature>
<feature type="compositionally biased region" description="Polar residues" evidence="1">
    <location>
        <begin position="207"/>
        <end position="217"/>
    </location>
</feature>